<gene>
    <name evidence="7" type="ORF">UFOPK2423_01417</name>
</gene>
<dbReference type="InterPro" id="IPR011766">
    <property type="entry name" value="TPP_enzyme_TPP-bd"/>
</dbReference>
<dbReference type="AlphaFoldDB" id="A0A6J6Q9W8"/>
<feature type="domain" description="Thiamine pyrophosphate enzyme central" evidence="4">
    <location>
        <begin position="201"/>
        <end position="324"/>
    </location>
</feature>
<reference evidence="7" key="1">
    <citation type="submission" date="2020-05" db="EMBL/GenBank/DDBJ databases">
        <authorList>
            <person name="Chiriac C."/>
            <person name="Salcher M."/>
            <person name="Ghai R."/>
            <person name="Kavagutti S V."/>
        </authorList>
    </citation>
    <scope>NUCLEOTIDE SEQUENCE</scope>
</reference>
<dbReference type="SUPFAM" id="SSF52467">
    <property type="entry name" value="DHS-like NAD/FAD-binding domain"/>
    <property type="match status" value="1"/>
</dbReference>
<evidence type="ECO:0000259" key="5">
    <source>
        <dbReference type="Pfam" id="PF02775"/>
    </source>
</evidence>
<evidence type="ECO:0000313" key="7">
    <source>
        <dbReference type="EMBL" id="CAB4705578.1"/>
    </source>
</evidence>
<dbReference type="GO" id="GO:0003984">
    <property type="term" value="F:acetolactate synthase activity"/>
    <property type="evidence" value="ECO:0007669"/>
    <property type="project" value="TreeGrafter"/>
</dbReference>
<accession>A0A6J6Q9W8</accession>
<evidence type="ECO:0000259" key="4">
    <source>
        <dbReference type="Pfam" id="PF00205"/>
    </source>
</evidence>
<dbReference type="GO" id="GO:0009097">
    <property type="term" value="P:isoleucine biosynthetic process"/>
    <property type="evidence" value="ECO:0007669"/>
    <property type="project" value="TreeGrafter"/>
</dbReference>
<evidence type="ECO:0000256" key="2">
    <source>
        <dbReference type="ARBA" id="ARBA00023052"/>
    </source>
</evidence>
<keyword evidence="2 3" id="KW-0786">Thiamine pyrophosphate</keyword>
<evidence type="ECO:0000259" key="6">
    <source>
        <dbReference type="Pfam" id="PF02776"/>
    </source>
</evidence>
<dbReference type="GO" id="GO:0005948">
    <property type="term" value="C:acetolactate synthase complex"/>
    <property type="evidence" value="ECO:0007669"/>
    <property type="project" value="TreeGrafter"/>
</dbReference>
<dbReference type="Gene3D" id="3.40.50.1220">
    <property type="entry name" value="TPP-binding domain"/>
    <property type="match status" value="1"/>
</dbReference>
<dbReference type="Pfam" id="PF02776">
    <property type="entry name" value="TPP_enzyme_N"/>
    <property type="match status" value="1"/>
</dbReference>
<feature type="domain" description="Thiamine pyrophosphate enzyme N-terminal TPP-binding" evidence="6">
    <location>
        <begin position="7"/>
        <end position="125"/>
    </location>
</feature>
<dbReference type="GO" id="GO:0030976">
    <property type="term" value="F:thiamine pyrophosphate binding"/>
    <property type="evidence" value="ECO:0007669"/>
    <property type="project" value="InterPro"/>
</dbReference>
<dbReference type="EMBL" id="CAEZXN010000043">
    <property type="protein sequence ID" value="CAB4705578.1"/>
    <property type="molecule type" value="Genomic_DNA"/>
</dbReference>
<dbReference type="InterPro" id="IPR012000">
    <property type="entry name" value="Thiamin_PyroP_enz_cen_dom"/>
</dbReference>
<dbReference type="GO" id="GO:0050660">
    <property type="term" value="F:flavin adenine dinucleotide binding"/>
    <property type="evidence" value="ECO:0007669"/>
    <property type="project" value="TreeGrafter"/>
</dbReference>
<name>A0A6J6Q9W8_9ZZZZ</name>
<dbReference type="CDD" id="cd00568">
    <property type="entry name" value="TPP_enzymes"/>
    <property type="match status" value="1"/>
</dbReference>
<proteinExistence type="inferred from homology"/>
<dbReference type="InterPro" id="IPR029035">
    <property type="entry name" value="DHS-like_NAD/FAD-binding_dom"/>
</dbReference>
<protein>
    <submittedName>
        <fullName evidence="7">Unannotated protein</fullName>
    </submittedName>
</protein>
<organism evidence="7">
    <name type="scientific">freshwater metagenome</name>
    <dbReference type="NCBI Taxonomy" id="449393"/>
    <lineage>
        <taxon>unclassified sequences</taxon>
        <taxon>metagenomes</taxon>
        <taxon>ecological metagenomes</taxon>
    </lineage>
</organism>
<dbReference type="SUPFAM" id="SSF52518">
    <property type="entry name" value="Thiamin diphosphate-binding fold (THDP-binding)"/>
    <property type="match status" value="2"/>
</dbReference>
<dbReference type="PANTHER" id="PTHR18968:SF13">
    <property type="entry name" value="ACETOLACTATE SYNTHASE CATALYTIC SUBUNIT, MITOCHONDRIAL"/>
    <property type="match status" value="1"/>
</dbReference>
<dbReference type="Pfam" id="PF00205">
    <property type="entry name" value="TPP_enzyme_M"/>
    <property type="match status" value="1"/>
</dbReference>
<dbReference type="PANTHER" id="PTHR18968">
    <property type="entry name" value="THIAMINE PYROPHOSPHATE ENZYMES"/>
    <property type="match status" value="1"/>
</dbReference>
<comment type="similarity">
    <text evidence="1 3">Belongs to the TPP enzyme family.</text>
</comment>
<dbReference type="GO" id="GO:0000287">
    <property type="term" value="F:magnesium ion binding"/>
    <property type="evidence" value="ECO:0007669"/>
    <property type="project" value="InterPro"/>
</dbReference>
<evidence type="ECO:0000256" key="1">
    <source>
        <dbReference type="ARBA" id="ARBA00007812"/>
    </source>
</evidence>
<evidence type="ECO:0000256" key="3">
    <source>
        <dbReference type="RuleBase" id="RU362132"/>
    </source>
</evidence>
<dbReference type="Gene3D" id="3.40.50.970">
    <property type="match status" value="2"/>
</dbReference>
<dbReference type="InterPro" id="IPR029061">
    <property type="entry name" value="THDP-binding"/>
</dbReference>
<dbReference type="Pfam" id="PF02775">
    <property type="entry name" value="TPP_enzyme_C"/>
    <property type="match status" value="1"/>
</dbReference>
<sequence length="553" mass="58181">MSSATTTLAQAILERLTEAGVTHVFGLPGVHNLAFWEASGEIPTIVGVRHEQSAGYAADGFARVSGGLGVAITTTGPGAANVVAAFGEGAVSHSKVIVLASEVSTALRKPGVSRGILHEMADQSALFAPLASKDEDETILSFSTTSASAALDALERVLHFAQRRGEVAAYIGIPSDVLGAPVTGEMPLPLIEVENLQADFAHAASMINAATKPLLWLGGGAAGMDQNALAEFANKIAGPIVTSFAGRGVLGGHELLAGGPIHEPEIHQIAVDADLLVVLGSDFDGMNTRNWQMPVPMNVIAINHSVEPVSTNLPGAHVVHASLRELATLTALIDSKSKWVAEPSHAGRAMRERLSRDERATIGMGIVNEIENSWPASANVVCDMTTAGYWFAGYGEQARPRRLAYPVGWGTLGFGFPAAIGAAFNAPTLSICGDGGIMFALGELATLVQEHIPMTLFVVDDGGYGMLRFDQQVFGHAERGVDLVTPDWAILAASFGISFTDIESVDQLGEALAVGHDRNVAGHPHMIVLNATIHPPRTTSPRWRESMEIETVR</sequence>
<dbReference type="InterPro" id="IPR045229">
    <property type="entry name" value="TPP_enz"/>
</dbReference>
<dbReference type="InterPro" id="IPR012001">
    <property type="entry name" value="Thiamin_PyroP_enz_TPP-bd_dom"/>
</dbReference>
<dbReference type="CDD" id="cd07035">
    <property type="entry name" value="TPP_PYR_POX_like"/>
    <property type="match status" value="1"/>
</dbReference>
<feature type="domain" description="Thiamine pyrophosphate enzyme TPP-binding" evidence="5">
    <location>
        <begin position="383"/>
        <end position="513"/>
    </location>
</feature>
<dbReference type="GO" id="GO:0009099">
    <property type="term" value="P:L-valine biosynthetic process"/>
    <property type="evidence" value="ECO:0007669"/>
    <property type="project" value="TreeGrafter"/>
</dbReference>